<evidence type="ECO:0000313" key="4">
    <source>
        <dbReference type="Proteomes" id="UP000616608"/>
    </source>
</evidence>
<dbReference type="NCBIfam" id="TIGR01549">
    <property type="entry name" value="HAD-SF-IA-v1"/>
    <property type="match status" value="1"/>
</dbReference>
<dbReference type="InterPro" id="IPR036412">
    <property type="entry name" value="HAD-like_sf"/>
</dbReference>
<dbReference type="PRINTS" id="PR00413">
    <property type="entry name" value="HADHALOGNASE"/>
</dbReference>
<sequence>MKYEALLFDFDGTLLNTNELILQTFEHVLSKRFPGKYTKQDYAQFIGPSLTQTFLTIAPNEVDELTQQYREFNLAHHDELVTQYDDVVTTLQQLKTMGVKLAIVSTKRNDMLARGLRVLDAAHLFDVVIGTDDVTHVKPHPEPVQVALKKLQVAPNKALMIGDNSHDIEAGHNAGTDTAGVAWALKGEAYLQQFKPTYIVQHMQTFIDLVKGE</sequence>
<dbReference type="Gene3D" id="3.40.50.1000">
    <property type="entry name" value="HAD superfamily/HAD-like"/>
    <property type="match status" value="1"/>
</dbReference>
<dbReference type="InterPro" id="IPR023198">
    <property type="entry name" value="PGP-like_dom2"/>
</dbReference>
<evidence type="ECO:0000256" key="1">
    <source>
        <dbReference type="ARBA" id="ARBA00022801"/>
    </source>
</evidence>
<reference evidence="3" key="2">
    <citation type="submission" date="2020-09" db="EMBL/GenBank/DDBJ databases">
        <authorList>
            <person name="Sun Q."/>
            <person name="Zhou Y."/>
        </authorList>
    </citation>
    <scope>NUCLEOTIDE SEQUENCE</scope>
    <source>
        <strain evidence="3">CGMCC 1.15760</strain>
    </source>
</reference>
<name>A0A917G5Z7_9BACI</name>
<evidence type="ECO:0000256" key="2">
    <source>
        <dbReference type="ARBA" id="ARBA00022842"/>
    </source>
</evidence>
<dbReference type="AlphaFoldDB" id="A0A917G5Z7"/>
<dbReference type="SFLD" id="SFLDG01135">
    <property type="entry name" value="C1.5.6:_HAD__Beta-PGM__Phospha"/>
    <property type="match status" value="1"/>
</dbReference>
<keyword evidence="4" id="KW-1185">Reference proteome</keyword>
<dbReference type="GO" id="GO:0005829">
    <property type="term" value="C:cytosol"/>
    <property type="evidence" value="ECO:0007669"/>
    <property type="project" value="TreeGrafter"/>
</dbReference>
<dbReference type="RefSeq" id="WP_188614672.1">
    <property type="nucleotide sequence ID" value="NZ_BMJT01000005.1"/>
</dbReference>
<dbReference type="FunFam" id="3.40.50.1000:FF:000022">
    <property type="entry name" value="Phosphoglycolate phosphatase"/>
    <property type="match status" value="1"/>
</dbReference>
<protein>
    <submittedName>
        <fullName evidence="3">Pyrophosphatase PpaX</fullName>
    </submittedName>
</protein>
<keyword evidence="2" id="KW-0460">Magnesium</keyword>
<dbReference type="PROSITE" id="PS01228">
    <property type="entry name" value="COF_1"/>
    <property type="match status" value="1"/>
</dbReference>
<dbReference type="SFLD" id="SFLDS00003">
    <property type="entry name" value="Haloacid_Dehalogenase"/>
    <property type="match status" value="1"/>
</dbReference>
<dbReference type="EMBL" id="BMJT01000005">
    <property type="protein sequence ID" value="GGG23490.1"/>
    <property type="molecule type" value="Genomic_DNA"/>
</dbReference>
<dbReference type="NCBIfam" id="TIGR01509">
    <property type="entry name" value="HAD-SF-IA-v3"/>
    <property type="match status" value="1"/>
</dbReference>
<dbReference type="GO" id="GO:0006281">
    <property type="term" value="P:DNA repair"/>
    <property type="evidence" value="ECO:0007669"/>
    <property type="project" value="TreeGrafter"/>
</dbReference>
<dbReference type="GO" id="GO:0008967">
    <property type="term" value="F:phosphoglycolate phosphatase activity"/>
    <property type="evidence" value="ECO:0007669"/>
    <property type="project" value="TreeGrafter"/>
</dbReference>
<dbReference type="SFLD" id="SFLDG01129">
    <property type="entry name" value="C1.5:_HAD__Beta-PGM__Phosphata"/>
    <property type="match status" value="1"/>
</dbReference>
<dbReference type="PANTHER" id="PTHR43434:SF26">
    <property type="entry name" value="PYROPHOSPHATASE PPAX"/>
    <property type="match status" value="1"/>
</dbReference>
<evidence type="ECO:0000313" key="3">
    <source>
        <dbReference type="EMBL" id="GGG23490.1"/>
    </source>
</evidence>
<dbReference type="InterPro" id="IPR041492">
    <property type="entry name" value="HAD_2"/>
</dbReference>
<dbReference type="Gene3D" id="1.10.150.240">
    <property type="entry name" value="Putative phosphatase, domain 2"/>
    <property type="match status" value="1"/>
</dbReference>
<gene>
    <name evidence="3" type="primary">ppaX</name>
    <name evidence="3" type="ORF">GCM10007425_17460</name>
</gene>
<dbReference type="InterPro" id="IPR050155">
    <property type="entry name" value="HAD-like_hydrolase_sf"/>
</dbReference>
<organism evidence="3 4">
    <name type="scientific">Lysinibacillus alkalisoli</name>
    <dbReference type="NCBI Taxonomy" id="1911548"/>
    <lineage>
        <taxon>Bacteria</taxon>
        <taxon>Bacillati</taxon>
        <taxon>Bacillota</taxon>
        <taxon>Bacilli</taxon>
        <taxon>Bacillales</taxon>
        <taxon>Bacillaceae</taxon>
        <taxon>Lysinibacillus</taxon>
    </lineage>
</organism>
<dbReference type="InterPro" id="IPR006439">
    <property type="entry name" value="HAD-SF_hydro_IA"/>
</dbReference>
<dbReference type="InterPro" id="IPR023214">
    <property type="entry name" value="HAD_sf"/>
</dbReference>
<proteinExistence type="predicted"/>
<dbReference type="NCBIfam" id="NF009804">
    <property type="entry name" value="PRK13288.1"/>
    <property type="match status" value="1"/>
</dbReference>
<comment type="caution">
    <text evidence="3">The sequence shown here is derived from an EMBL/GenBank/DDBJ whole genome shotgun (WGS) entry which is preliminary data.</text>
</comment>
<reference evidence="3" key="1">
    <citation type="journal article" date="2014" name="Int. J. Syst. Evol. Microbiol.">
        <title>Complete genome sequence of Corynebacterium casei LMG S-19264T (=DSM 44701T), isolated from a smear-ripened cheese.</title>
        <authorList>
            <consortium name="US DOE Joint Genome Institute (JGI-PGF)"/>
            <person name="Walter F."/>
            <person name="Albersmeier A."/>
            <person name="Kalinowski J."/>
            <person name="Ruckert C."/>
        </authorList>
    </citation>
    <scope>NUCLEOTIDE SEQUENCE</scope>
    <source>
        <strain evidence="3">CGMCC 1.15760</strain>
    </source>
</reference>
<accession>A0A917G5Z7</accession>
<dbReference type="Pfam" id="PF13419">
    <property type="entry name" value="HAD_2"/>
    <property type="match status" value="1"/>
</dbReference>
<dbReference type="PANTHER" id="PTHR43434">
    <property type="entry name" value="PHOSPHOGLYCOLATE PHOSPHATASE"/>
    <property type="match status" value="1"/>
</dbReference>
<dbReference type="SUPFAM" id="SSF56784">
    <property type="entry name" value="HAD-like"/>
    <property type="match status" value="1"/>
</dbReference>
<dbReference type="Proteomes" id="UP000616608">
    <property type="component" value="Unassembled WGS sequence"/>
</dbReference>
<keyword evidence="1" id="KW-0378">Hydrolase</keyword>